<organism evidence="2 3">
    <name type="scientific">Parastrongyloides trichosuri</name>
    <name type="common">Possum-specific nematode worm</name>
    <dbReference type="NCBI Taxonomy" id="131310"/>
    <lineage>
        <taxon>Eukaryota</taxon>
        <taxon>Metazoa</taxon>
        <taxon>Ecdysozoa</taxon>
        <taxon>Nematoda</taxon>
        <taxon>Chromadorea</taxon>
        <taxon>Rhabditida</taxon>
        <taxon>Tylenchina</taxon>
        <taxon>Panagrolaimomorpha</taxon>
        <taxon>Strongyloidoidea</taxon>
        <taxon>Strongyloididae</taxon>
        <taxon>Parastrongyloides</taxon>
    </lineage>
</organism>
<name>A0A0N5A095_PARTI</name>
<feature type="region of interest" description="Disordered" evidence="1">
    <location>
        <begin position="1"/>
        <end position="57"/>
    </location>
</feature>
<feature type="compositionally biased region" description="Basic residues" evidence="1">
    <location>
        <begin position="374"/>
        <end position="383"/>
    </location>
</feature>
<feature type="compositionally biased region" description="Basic and acidic residues" evidence="1">
    <location>
        <begin position="540"/>
        <end position="556"/>
    </location>
</feature>
<evidence type="ECO:0000313" key="3">
    <source>
        <dbReference type="WBParaSite" id="PTRK_0001475800.1"/>
    </source>
</evidence>
<feature type="compositionally biased region" description="Basic residues" evidence="1">
    <location>
        <begin position="8"/>
        <end position="17"/>
    </location>
</feature>
<sequence>MVQSHQGLRIRRARRSGGRYLRPRRDVASLRSGRPAAGRPGERALRGGPQGAGRGRYQTGRAWSVGREGGHIGLDACLKTAVDGVGEADWQGGAELGEEGRQFAQRRARNEEDVAATQGQNFAARRAQIQHLQHAQIARPATDQGAVSSVGRRQGAPGHDQGLIGVNRARHVEHAGIAHLAVDPDLQRAGLAQRDFDFGAQQVRGITGRDIALKLRQAALGGGHMTDEGQGDTAVRADLQLAGQFRRGGQGDLDLVAGIEPVVGLDIGPRREGQVTRQVGHWRRSPAPISRSSPSGWAFRPSCSRPRSGWRLWWPAGAHPGRGGPVSGSERLGPGSDPATAHRAREPAGPLSARRPAGARDRFQDRPASDLCRLRHGRRRQGGPHRPEPCLGRAGDHPHQRPGRTGRPGRPPGGSGSATVGHARAPDAPDRAGVAQLDPGRQPRGGRRQRHRHRARPAAVEGQEPEGAADDRRFPVRRLHRPVRRPAAGAAAAGIRHARDPEPHPQRAGAGRSARQEHLSANGWPVGCVGAGPGASRPCDPVRRRDLGRRRLDGSARVRPYGRRARTPSGLADRRRLVAAGPDGADRRRAGPVRAPGGVWAGVAGR</sequence>
<evidence type="ECO:0000313" key="2">
    <source>
        <dbReference type="Proteomes" id="UP000038045"/>
    </source>
</evidence>
<protein>
    <submittedName>
        <fullName evidence="3">LigA</fullName>
    </submittedName>
</protein>
<feature type="region of interest" description="Disordered" evidence="1">
    <location>
        <begin position="321"/>
        <end position="606"/>
    </location>
</feature>
<dbReference type="AlphaFoldDB" id="A0A0N5A095"/>
<keyword evidence="2" id="KW-1185">Reference proteome</keyword>
<feature type="compositionally biased region" description="Basic residues" evidence="1">
    <location>
        <begin position="475"/>
        <end position="484"/>
    </location>
</feature>
<feature type="compositionally biased region" description="Low complexity" evidence="1">
    <location>
        <begin position="285"/>
        <end position="295"/>
    </location>
</feature>
<reference evidence="3" key="1">
    <citation type="submission" date="2017-02" db="UniProtKB">
        <authorList>
            <consortium name="WormBaseParasite"/>
        </authorList>
    </citation>
    <scope>IDENTIFICATION</scope>
</reference>
<evidence type="ECO:0000256" key="1">
    <source>
        <dbReference type="SAM" id="MobiDB-lite"/>
    </source>
</evidence>
<accession>A0A0N5A095</accession>
<feature type="compositionally biased region" description="Basic and acidic residues" evidence="1">
    <location>
        <begin position="358"/>
        <end position="368"/>
    </location>
</feature>
<feature type="compositionally biased region" description="Basic residues" evidence="1">
    <location>
        <begin position="444"/>
        <end position="456"/>
    </location>
</feature>
<proteinExistence type="predicted"/>
<feature type="region of interest" description="Disordered" evidence="1">
    <location>
        <begin position="271"/>
        <end position="301"/>
    </location>
</feature>
<dbReference type="Proteomes" id="UP000038045">
    <property type="component" value="Unplaced"/>
</dbReference>
<feature type="compositionally biased region" description="Low complexity" evidence="1">
    <location>
        <begin position="485"/>
        <end position="495"/>
    </location>
</feature>
<dbReference type="WBParaSite" id="PTRK_0001475800.1">
    <property type="protein sequence ID" value="PTRK_0001475800.1"/>
    <property type="gene ID" value="PTRK_0001475800"/>
</dbReference>